<dbReference type="Pfam" id="PF13602">
    <property type="entry name" value="ADH_zinc_N_2"/>
    <property type="match status" value="1"/>
</dbReference>
<accession>A0ABW3QYC7</accession>
<name>A0ABW3QYC7_9PSEU</name>
<dbReference type="EMBL" id="JBHTLK010000125">
    <property type="protein sequence ID" value="MFD1149847.1"/>
    <property type="molecule type" value="Genomic_DNA"/>
</dbReference>
<dbReference type="Gene3D" id="3.40.50.720">
    <property type="entry name" value="NAD(P)-binding Rossmann-like Domain"/>
    <property type="match status" value="1"/>
</dbReference>
<protein>
    <submittedName>
        <fullName evidence="2">NAD(P)-dependent alcohol dehydrogenase</fullName>
    </submittedName>
</protein>
<gene>
    <name evidence="2" type="ORF">ACFQ3T_22170</name>
</gene>
<dbReference type="SMART" id="SM00829">
    <property type="entry name" value="PKS_ER"/>
    <property type="match status" value="1"/>
</dbReference>
<proteinExistence type="predicted"/>
<dbReference type="Pfam" id="PF08240">
    <property type="entry name" value="ADH_N"/>
    <property type="match status" value="1"/>
</dbReference>
<dbReference type="PANTHER" id="PTHR11695:SF294">
    <property type="entry name" value="RETICULON-4-INTERACTING PROTEIN 1, MITOCHONDRIAL"/>
    <property type="match status" value="1"/>
</dbReference>
<dbReference type="InterPro" id="IPR036291">
    <property type="entry name" value="NAD(P)-bd_dom_sf"/>
</dbReference>
<dbReference type="PANTHER" id="PTHR11695">
    <property type="entry name" value="ALCOHOL DEHYDROGENASE RELATED"/>
    <property type="match status" value="1"/>
</dbReference>
<evidence type="ECO:0000313" key="2">
    <source>
        <dbReference type="EMBL" id="MFD1149847.1"/>
    </source>
</evidence>
<keyword evidence="3" id="KW-1185">Reference proteome</keyword>
<dbReference type="SUPFAM" id="SSF50129">
    <property type="entry name" value="GroES-like"/>
    <property type="match status" value="1"/>
</dbReference>
<comment type="caution">
    <text evidence="2">The sequence shown here is derived from an EMBL/GenBank/DDBJ whole genome shotgun (WGS) entry which is preliminary data.</text>
</comment>
<dbReference type="InterPro" id="IPR050700">
    <property type="entry name" value="YIM1/Zinc_Alcohol_DH_Fams"/>
</dbReference>
<evidence type="ECO:0000259" key="1">
    <source>
        <dbReference type="SMART" id="SM00829"/>
    </source>
</evidence>
<sequence length="320" mass="33628">MRAVIQDAYGNPEDVLRVREVDKPTVGDGDVLVRVHAAAVSGSDWHLLRGLPYAARFAVGVRRPRNRVPGLEVAGTVEAVGKDVTSPAVGDEVFGWCAGAFREYAAVPAGQLTAKPANLTAEQAAAVPIAGFTALQAVRDRGRVAAGQKVLVTGASGCVGTYAVQLAKHYGAEVTAVCGAAKADLVRDLGADHVLDHAAGPLSVTGFDVVLDIYGNPPLGTCRRVLKPGGTLVLVGGTGGRWFMGTDRWLRALVAAPFLGIKARPLVHRDRLDDLVLLRDLIEAGHLTPVLDRTYPLAEAATAIEDVRRGRVRGHAVVTP</sequence>
<dbReference type="Proteomes" id="UP001597168">
    <property type="component" value="Unassembled WGS sequence"/>
</dbReference>
<organism evidence="2 3">
    <name type="scientific">Saccharothrix hoggarensis</name>
    <dbReference type="NCBI Taxonomy" id="913853"/>
    <lineage>
        <taxon>Bacteria</taxon>
        <taxon>Bacillati</taxon>
        <taxon>Actinomycetota</taxon>
        <taxon>Actinomycetes</taxon>
        <taxon>Pseudonocardiales</taxon>
        <taxon>Pseudonocardiaceae</taxon>
        <taxon>Saccharothrix</taxon>
    </lineage>
</organism>
<dbReference type="InterPro" id="IPR011032">
    <property type="entry name" value="GroES-like_sf"/>
</dbReference>
<dbReference type="Gene3D" id="3.90.180.10">
    <property type="entry name" value="Medium-chain alcohol dehydrogenases, catalytic domain"/>
    <property type="match status" value="1"/>
</dbReference>
<evidence type="ECO:0000313" key="3">
    <source>
        <dbReference type="Proteomes" id="UP001597168"/>
    </source>
</evidence>
<dbReference type="RefSeq" id="WP_380725407.1">
    <property type="nucleotide sequence ID" value="NZ_JBHTLK010000125.1"/>
</dbReference>
<feature type="domain" description="Enoyl reductase (ER)" evidence="1">
    <location>
        <begin position="10"/>
        <end position="318"/>
    </location>
</feature>
<dbReference type="InterPro" id="IPR013154">
    <property type="entry name" value="ADH-like_N"/>
</dbReference>
<reference evidence="3" key="1">
    <citation type="journal article" date="2019" name="Int. J. Syst. Evol. Microbiol.">
        <title>The Global Catalogue of Microorganisms (GCM) 10K type strain sequencing project: providing services to taxonomists for standard genome sequencing and annotation.</title>
        <authorList>
            <consortium name="The Broad Institute Genomics Platform"/>
            <consortium name="The Broad Institute Genome Sequencing Center for Infectious Disease"/>
            <person name="Wu L."/>
            <person name="Ma J."/>
        </authorList>
    </citation>
    <scope>NUCLEOTIDE SEQUENCE [LARGE SCALE GENOMIC DNA]</scope>
    <source>
        <strain evidence="3">CCUG 60214</strain>
    </source>
</reference>
<dbReference type="CDD" id="cd08267">
    <property type="entry name" value="MDR1"/>
    <property type="match status" value="1"/>
</dbReference>
<dbReference type="InterPro" id="IPR020843">
    <property type="entry name" value="ER"/>
</dbReference>
<dbReference type="SUPFAM" id="SSF51735">
    <property type="entry name" value="NAD(P)-binding Rossmann-fold domains"/>
    <property type="match status" value="1"/>
</dbReference>